<reference evidence="5 6" key="1">
    <citation type="submission" date="2018-11" db="EMBL/GenBank/DDBJ databases">
        <title>Sequencing the genomes of 1000 actinobacteria strains.</title>
        <authorList>
            <person name="Klenk H.-P."/>
        </authorList>
    </citation>
    <scope>NUCLEOTIDE SEQUENCE [LARGE SCALE GENOMIC DNA]</scope>
    <source>
        <strain evidence="5 6">DSM 44254</strain>
    </source>
</reference>
<dbReference type="InterPro" id="IPR026891">
    <property type="entry name" value="Fn3-like"/>
</dbReference>
<organism evidence="5 6">
    <name type="scientific">Actinocorallia herbida</name>
    <dbReference type="NCBI Taxonomy" id="58109"/>
    <lineage>
        <taxon>Bacteria</taxon>
        <taxon>Bacillati</taxon>
        <taxon>Actinomycetota</taxon>
        <taxon>Actinomycetes</taxon>
        <taxon>Streptosporangiales</taxon>
        <taxon>Thermomonosporaceae</taxon>
        <taxon>Actinocorallia</taxon>
    </lineage>
</organism>
<dbReference type="EMBL" id="RJKE01000001">
    <property type="protein sequence ID" value="ROO89895.1"/>
    <property type="molecule type" value="Genomic_DNA"/>
</dbReference>
<dbReference type="InterPro" id="IPR001764">
    <property type="entry name" value="Glyco_hydro_3_N"/>
</dbReference>
<dbReference type="Pfam" id="PF00933">
    <property type="entry name" value="Glyco_hydro_3"/>
    <property type="match status" value="1"/>
</dbReference>
<dbReference type="InterPro" id="IPR013783">
    <property type="entry name" value="Ig-like_fold"/>
</dbReference>
<dbReference type="Proteomes" id="UP000272400">
    <property type="component" value="Unassembled WGS sequence"/>
</dbReference>
<dbReference type="Pfam" id="PF01915">
    <property type="entry name" value="Glyco_hydro_3_C"/>
    <property type="match status" value="1"/>
</dbReference>
<evidence type="ECO:0000259" key="4">
    <source>
        <dbReference type="SMART" id="SM01217"/>
    </source>
</evidence>
<evidence type="ECO:0000313" key="5">
    <source>
        <dbReference type="EMBL" id="ROO89895.1"/>
    </source>
</evidence>
<protein>
    <submittedName>
        <fullName evidence="5">Beta-glucosidase</fullName>
    </submittedName>
</protein>
<keyword evidence="2" id="KW-0378">Hydrolase</keyword>
<dbReference type="InterPro" id="IPR036962">
    <property type="entry name" value="Glyco_hydro_3_N_sf"/>
</dbReference>
<dbReference type="PANTHER" id="PTHR42715">
    <property type="entry name" value="BETA-GLUCOSIDASE"/>
    <property type="match status" value="1"/>
</dbReference>
<comment type="caution">
    <text evidence="5">The sequence shown here is derived from an EMBL/GenBank/DDBJ whole genome shotgun (WGS) entry which is preliminary data.</text>
</comment>
<dbReference type="AlphaFoldDB" id="A0A3N1D8Q3"/>
<evidence type="ECO:0000256" key="1">
    <source>
        <dbReference type="ARBA" id="ARBA00005336"/>
    </source>
</evidence>
<dbReference type="SUPFAM" id="SSF52279">
    <property type="entry name" value="Beta-D-glucan exohydrolase, C-terminal domain"/>
    <property type="match status" value="1"/>
</dbReference>
<dbReference type="InterPro" id="IPR036881">
    <property type="entry name" value="Glyco_hydro_3_C_sf"/>
</dbReference>
<dbReference type="PANTHER" id="PTHR42715:SF10">
    <property type="entry name" value="BETA-GLUCOSIDASE"/>
    <property type="match status" value="1"/>
</dbReference>
<feature type="domain" description="Fibronectin type III-like" evidence="4">
    <location>
        <begin position="608"/>
        <end position="674"/>
    </location>
</feature>
<dbReference type="InterPro" id="IPR017853">
    <property type="entry name" value="GH"/>
</dbReference>
<dbReference type="SUPFAM" id="SSF51445">
    <property type="entry name" value="(Trans)glycosidases"/>
    <property type="match status" value="1"/>
</dbReference>
<keyword evidence="6" id="KW-1185">Reference proteome</keyword>
<dbReference type="InterPro" id="IPR002772">
    <property type="entry name" value="Glyco_hydro_3_C"/>
</dbReference>
<dbReference type="Gene3D" id="2.60.40.10">
    <property type="entry name" value="Immunoglobulins"/>
    <property type="match status" value="1"/>
</dbReference>
<proteinExistence type="inferred from homology"/>
<dbReference type="Pfam" id="PF14310">
    <property type="entry name" value="Fn3-like"/>
    <property type="match status" value="1"/>
</dbReference>
<accession>A0A3N1D8Q3</accession>
<dbReference type="InterPro" id="IPR050288">
    <property type="entry name" value="Cellulose_deg_GH3"/>
</dbReference>
<dbReference type="Gene3D" id="3.20.20.300">
    <property type="entry name" value="Glycoside hydrolase, family 3, N-terminal domain"/>
    <property type="match status" value="1"/>
</dbReference>
<evidence type="ECO:0000256" key="2">
    <source>
        <dbReference type="ARBA" id="ARBA00022801"/>
    </source>
</evidence>
<sequence length="685" mass="72083">MAFIALLGVPLVAVSGSSAAAPGPCGGISARPWCDRDLKPDKRARLLLKAMTLEEKIGMMAGDDALGPLQTQNNANAHEGTVQGIARLGVPTVRMAGGGPAGIRQGEGTAMPAPIALGASFSRSDAARYGRVVGDEGRRKGNDIILGPALDIMRLPNAGRSYEAYGEDPYLTAELGASWITAAQGRGVMAMVKHYPANNQETDRYTMNAVVGTRALREIYLPPFEKAVRAADAAAVMCGYNKVNGKASCANGTFLGKVLRGNWGFQGFVASDWLVGAKNTVASVQGGMDVEMPIGLVYSKDRLTDALRDKKITAGQIDARVRNYLRTLFAYGVFDRAAYPDQPQTIDVGAHDLTARSIAEDGITLLKNDGVLPLAQGASLAVIGSAAGEYISGIGSSQVTPRDPVTVLAGLQARAGGPVTYADGSDLGQAAATARAAKVAVVVVADQREEAADLKCLKLTCGAPDRENQDALVRAVTAANPDTVVLLQTGGPVLTPWRGRAAAVVEAWYPGERGGSAVARVLYGDAEPGGRLPVTFPVKDVKAAKGGTVRYTEGLQVGYRRVNARKTPVAYPFGHGLTYTTFKYSGIKVKGDRVQVTVTNTGARAGTAVPQLYLTFPRTAGEPPRQLKGFTRLELKPGQARRVTFTLDKRALSVWKGGWKVPHGCFTLEVGASSRALPLAAPLCR</sequence>
<feature type="signal peptide" evidence="3">
    <location>
        <begin position="1"/>
        <end position="20"/>
    </location>
</feature>
<feature type="chain" id="PRO_5018022412" evidence="3">
    <location>
        <begin position="21"/>
        <end position="685"/>
    </location>
</feature>
<evidence type="ECO:0000313" key="6">
    <source>
        <dbReference type="Proteomes" id="UP000272400"/>
    </source>
</evidence>
<gene>
    <name evidence="5" type="ORF">EDD29_7605</name>
</gene>
<evidence type="ECO:0000256" key="3">
    <source>
        <dbReference type="SAM" id="SignalP"/>
    </source>
</evidence>
<keyword evidence="3" id="KW-0732">Signal</keyword>
<dbReference type="SMART" id="SM01217">
    <property type="entry name" value="Fn3_like"/>
    <property type="match status" value="1"/>
</dbReference>
<dbReference type="GO" id="GO:0004553">
    <property type="term" value="F:hydrolase activity, hydrolyzing O-glycosyl compounds"/>
    <property type="evidence" value="ECO:0007669"/>
    <property type="project" value="InterPro"/>
</dbReference>
<name>A0A3N1D8Q3_9ACTN</name>
<dbReference type="PRINTS" id="PR00133">
    <property type="entry name" value="GLHYDRLASE3"/>
</dbReference>
<dbReference type="GO" id="GO:0005975">
    <property type="term" value="P:carbohydrate metabolic process"/>
    <property type="evidence" value="ECO:0007669"/>
    <property type="project" value="InterPro"/>
</dbReference>
<comment type="similarity">
    <text evidence="1">Belongs to the glycosyl hydrolase 3 family.</text>
</comment>
<dbReference type="Gene3D" id="3.40.50.1700">
    <property type="entry name" value="Glycoside hydrolase family 3 C-terminal domain"/>
    <property type="match status" value="1"/>
</dbReference>